<gene>
    <name evidence="8" type="ORF">SAMN06295987_102880</name>
</gene>
<protein>
    <submittedName>
        <fullName evidence="8">Membrane protein involved in the export of O-antigen and teichoic acid</fullName>
    </submittedName>
</protein>
<feature type="transmembrane region" description="Helical" evidence="7">
    <location>
        <begin position="159"/>
        <end position="179"/>
    </location>
</feature>
<evidence type="ECO:0000256" key="2">
    <source>
        <dbReference type="ARBA" id="ARBA00007430"/>
    </source>
</evidence>
<evidence type="ECO:0000313" key="8">
    <source>
        <dbReference type="EMBL" id="SLJ97654.1"/>
    </source>
</evidence>
<dbReference type="Pfam" id="PF13440">
    <property type="entry name" value="Polysacc_synt_3"/>
    <property type="match status" value="1"/>
</dbReference>
<comment type="similarity">
    <text evidence="2">Belongs to the polysaccharide synthase family.</text>
</comment>
<name>A0A1U6HPG6_9SPHN</name>
<dbReference type="AlphaFoldDB" id="A0A1U6HPG6"/>
<dbReference type="InterPro" id="IPR050833">
    <property type="entry name" value="Poly_Biosynth_Transport"/>
</dbReference>
<feature type="transmembrane region" description="Helical" evidence="7">
    <location>
        <begin position="393"/>
        <end position="413"/>
    </location>
</feature>
<evidence type="ECO:0000256" key="7">
    <source>
        <dbReference type="SAM" id="Phobius"/>
    </source>
</evidence>
<feature type="transmembrane region" description="Helical" evidence="7">
    <location>
        <begin position="292"/>
        <end position="316"/>
    </location>
</feature>
<keyword evidence="6 7" id="KW-0472">Membrane</keyword>
<feature type="transmembrane region" description="Helical" evidence="7">
    <location>
        <begin position="425"/>
        <end position="447"/>
    </location>
</feature>
<accession>A0A1U6HPG6</accession>
<dbReference type="PANTHER" id="PTHR30250:SF10">
    <property type="entry name" value="LIPOPOLYSACCHARIDE BIOSYNTHESIS PROTEIN WZXC"/>
    <property type="match status" value="1"/>
</dbReference>
<dbReference type="CDD" id="cd13127">
    <property type="entry name" value="MATE_tuaB_like"/>
    <property type="match status" value="1"/>
</dbReference>
<evidence type="ECO:0000313" key="9">
    <source>
        <dbReference type="Proteomes" id="UP000190989"/>
    </source>
</evidence>
<dbReference type="EMBL" id="FVZE01000002">
    <property type="protein sequence ID" value="SLJ97654.1"/>
    <property type="molecule type" value="Genomic_DNA"/>
</dbReference>
<keyword evidence="9" id="KW-1185">Reference proteome</keyword>
<comment type="subcellular location">
    <subcellularLocation>
        <location evidence="1">Cell membrane</location>
        <topology evidence="1">Multi-pass membrane protein</topology>
    </subcellularLocation>
</comment>
<organism evidence="8 9">
    <name type="scientific">Novosphingobium mathurense</name>
    <dbReference type="NCBI Taxonomy" id="428990"/>
    <lineage>
        <taxon>Bacteria</taxon>
        <taxon>Pseudomonadati</taxon>
        <taxon>Pseudomonadota</taxon>
        <taxon>Alphaproteobacteria</taxon>
        <taxon>Sphingomonadales</taxon>
        <taxon>Sphingomonadaceae</taxon>
        <taxon>Novosphingobium</taxon>
    </lineage>
</organism>
<evidence type="ECO:0000256" key="3">
    <source>
        <dbReference type="ARBA" id="ARBA00022475"/>
    </source>
</evidence>
<feature type="transmembrane region" description="Helical" evidence="7">
    <location>
        <begin position="55"/>
        <end position="79"/>
    </location>
</feature>
<keyword evidence="3" id="KW-1003">Cell membrane</keyword>
<evidence type="ECO:0000256" key="5">
    <source>
        <dbReference type="ARBA" id="ARBA00022989"/>
    </source>
</evidence>
<dbReference type="GO" id="GO:0005886">
    <property type="term" value="C:plasma membrane"/>
    <property type="evidence" value="ECO:0007669"/>
    <property type="project" value="UniProtKB-SubCell"/>
</dbReference>
<proteinExistence type="inferred from homology"/>
<dbReference type="PANTHER" id="PTHR30250">
    <property type="entry name" value="PST FAMILY PREDICTED COLANIC ACID TRANSPORTER"/>
    <property type="match status" value="1"/>
</dbReference>
<evidence type="ECO:0000256" key="6">
    <source>
        <dbReference type="ARBA" id="ARBA00023136"/>
    </source>
</evidence>
<feature type="transmembrane region" description="Helical" evidence="7">
    <location>
        <begin position="31"/>
        <end position="49"/>
    </location>
</feature>
<feature type="transmembrane region" description="Helical" evidence="7">
    <location>
        <begin position="91"/>
        <end position="117"/>
    </location>
</feature>
<evidence type="ECO:0000256" key="1">
    <source>
        <dbReference type="ARBA" id="ARBA00004651"/>
    </source>
</evidence>
<keyword evidence="5 7" id="KW-1133">Transmembrane helix</keyword>
<dbReference type="STRING" id="428990.SAMN06295987_102880"/>
<dbReference type="RefSeq" id="WP_054948037.1">
    <property type="nucleotide sequence ID" value="NZ_FVZE01000002.1"/>
</dbReference>
<feature type="transmembrane region" description="Helical" evidence="7">
    <location>
        <begin position="365"/>
        <end position="387"/>
    </location>
</feature>
<feature type="transmembrane region" description="Helical" evidence="7">
    <location>
        <begin position="336"/>
        <end position="353"/>
    </location>
</feature>
<feature type="transmembrane region" description="Helical" evidence="7">
    <location>
        <begin position="255"/>
        <end position="271"/>
    </location>
</feature>
<sequence>MTSAVEADTYAGPTLRQKVRSAVIWRSGTQILGQVISWLATFLVIRILSPGDYGLYAMTSVVLGLLALLNGYGLANAYIQKSETSAQMLRQLFGMLIVLNGVLATIQILTAPLVAAYYEQPVVADMLRVQALIYLTNPFLALGYAILSREMDFRRQAQVNIASALIGAFAALGGALAGMGAWTLVLAPIALFSSRAIGMALVARAFTWPSFNFNGVWDIARYGGMMTVSSLFWFVQTQADVVIAGRAFPVHELGIYTTSLFLAQIFVTKVVPPLNEVAFSAYARVKDDRDALASGFVASTRLIMLLALPMCLGLAATAQPLIHVMLGDKWLEATPVVRLLALAMPFMTLHVLLAPATNAVGKPGLATRTTALGAVLMPAAFLVGAQFGSTGIAAAWLIAYPLLATFALAWSLPAIGTTTGAFARALYAPVLAALTMALGVTLLDQAIGTLAPVVRLVALIATGAAIYGALLFVFARRSLFELASFVLRR</sequence>
<keyword evidence="4 7" id="KW-0812">Transmembrane</keyword>
<reference evidence="9" key="1">
    <citation type="submission" date="2017-02" db="EMBL/GenBank/DDBJ databases">
        <authorList>
            <person name="Varghese N."/>
            <person name="Submissions S."/>
        </authorList>
    </citation>
    <scope>NUCLEOTIDE SEQUENCE [LARGE SCALE GENOMIC DNA]</scope>
    <source>
        <strain evidence="9">SM117</strain>
    </source>
</reference>
<feature type="transmembrane region" description="Helical" evidence="7">
    <location>
        <begin position="185"/>
        <end position="207"/>
    </location>
</feature>
<feature type="transmembrane region" description="Helical" evidence="7">
    <location>
        <begin position="129"/>
        <end position="147"/>
    </location>
</feature>
<dbReference type="Proteomes" id="UP000190989">
    <property type="component" value="Unassembled WGS sequence"/>
</dbReference>
<feature type="transmembrane region" description="Helical" evidence="7">
    <location>
        <begin position="453"/>
        <end position="475"/>
    </location>
</feature>
<evidence type="ECO:0000256" key="4">
    <source>
        <dbReference type="ARBA" id="ARBA00022692"/>
    </source>
</evidence>